<reference evidence="5 6" key="1">
    <citation type="journal article" date="2017" name="ISME J.">
        <title>Potential for microbial H2 and metal transformations associated with novel bacteria and archaea in deep terrestrial subsurface sediments.</title>
        <authorList>
            <person name="Hernsdorf A.W."/>
            <person name="Amano Y."/>
            <person name="Miyakawa K."/>
            <person name="Ise K."/>
            <person name="Suzuki Y."/>
            <person name="Anantharaman K."/>
            <person name="Probst A."/>
            <person name="Burstein D."/>
            <person name="Thomas B.C."/>
            <person name="Banfield J.F."/>
        </authorList>
    </citation>
    <scope>NUCLEOTIDE SEQUENCE [LARGE SCALE GENOMIC DNA]</scope>
    <source>
        <strain evidence="5">HGW-Wallbacteria-1</strain>
    </source>
</reference>
<comment type="caution">
    <text evidence="5">The sequence shown here is derived from an EMBL/GenBank/DDBJ whole genome shotgun (WGS) entry which is preliminary data.</text>
</comment>
<dbReference type="EMBL" id="PGXC01000004">
    <property type="protein sequence ID" value="PKK90789.1"/>
    <property type="molecule type" value="Genomic_DNA"/>
</dbReference>
<evidence type="ECO:0000259" key="4">
    <source>
        <dbReference type="Pfam" id="PF00535"/>
    </source>
</evidence>
<gene>
    <name evidence="5" type="ORF">CVV64_07885</name>
</gene>
<feature type="domain" description="Glycosyltransferase 2-like" evidence="4">
    <location>
        <begin position="20"/>
        <end position="145"/>
    </location>
</feature>
<dbReference type="CDD" id="cd04186">
    <property type="entry name" value="GT_2_like_c"/>
    <property type="match status" value="1"/>
</dbReference>
<evidence type="ECO:0000256" key="1">
    <source>
        <dbReference type="ARBA" id="ARBA00006739"/>
    </source>
</evidence>
<sequence>MNGETDFHGMEKSPNGIAAVIVNFNKRDLLRECILSLKKMHRQPDWVFVVDNGSSDGSADMVRQEFFDVTLVAMEENTGGAGGFNSGMKAALETSCEFIYIMDNDVELHQDCLGELEKALLNEPSAAMAGSKVFYHSRKNIIWEAGCGFNWILQTRIHRGDGKPDTGQYDEIESVDYMPATTLLVRREAIRIAGLMDSSFFIYMDDADWCFRMAAMGWKILYVPDSVAWHHFTSGMPSPFSVYYSTRNSLKIFQKHCHPHFLPLVYIMSIIKNMARLIVFSVKRNLAGLGENRAFIQAFADAYRDYFSNRMGRNSKY</sequence>
<keyword evidence="2" id="KW-0328">Glycosyltransferase</keyword>
<dbReference type="Pfam" id="PF00535">
    <property type="entry name" value="Glycos_transf_2"/>
    <property type="match status" value="1"/>
</dbReference>
<dbReference type="Gene3D" id="3.90.550.10">
    <property type="entry name" value="Spore Coat Polysaccharide Biosynthesis Protein SpsA, Chain A"/>
    <property type="match status" value="1"/>
</dbReference>
<evidence type="ECO:0000256" key="3">
    <source>
        <dbReference type="ARBA" id="ARBA00022679"/>
    </source>
</evidence>
<dbReference type="InterPro" id="IPR001173">
    <property type="entry name" value="Glyco_trans_2-like"/>
</dbReference>
<evidence type="ECO:0000256" key="2">
    <source>
        <dbReference type="ARBA" id="ARBA00022676"/>
    </source>
</evidence>
<evidence type="ECO:0000313" key="6">
    <source>
        <dbReference type="Proteomes" id="UP000233256"/>
    </source>
</evidence>
<dbReference type="InterPro" id="IPR029044">
    <property type="entry name" value="Nucleotide-diphossugar_trans"/>
</dbReference>
<dbReference type="GO" id="GO:0016757">
    <property type="term" value="F:glycosyltransferase activity"/>
    <property type="evidence" value="ECO:0007669"/>
    <property type="project" value="UniProtKB-KW"/>
</dbReference>
<keyword evidence="3" id="KW-0808">Transferase</keyword>
<organism evidence="5 6">
    <name type="scientific">Candidatus Wallbacteria bacterium HGW-Wallbacteria-1</name>
    <dbReference type="NCBI Taxonomy" id="2013854"/>
    <lineage>
        <taxon>Bacteria</taxon>
        <taxon>Candidatus Walliibacteriota</taxon>
    </lineage>
</organism>
<dbReference type="SUPFAM" id="SSF53448">
    <property type="entry name" value="Nucleotide-diphospho-sugar transferases"/>
    <property type="match status" value="1"/>
</dbReference>
<dbReference type="Proteomes" id="UP000233256">
    <property type="component" value="Unassembled WGS sequence"/>
</dbReference>
<comment type="similarity">
    <text evidence="1">Belongs to the glycosyltransferase 2 family.</text>
</comment>
<name>A0A2N1PR22_9BACT</name>
<dbReference type="PANTHER" id="PTHR43179:SF12">
    <property type="entry name" value="GALACTOFURANOSYLTRANSFERASE GLFT2"/>
    <property type="match status" value="1"/>
</dbReference>
<proteinExistence type="inferred from homology"/>
<accession>A0A2N1PR22</accession>
<evidence type="ECO:0000313" key="5">
    <source>
        <dbReference type="EMBL" id="PKK90789.1"/>
    </source>
</evidence>
<dbReference type="AlphaFoldDB" id="A0A2N1PR22"/>
<dbReference type="PANTHER" id="PTHR43179">
    <property type="entry name" value="RHAMNOSYLTRANSFERASE WBBL"/>
    <property type="match status" value="1"/>
</dbReference>
<protein>
    <recommendedName>
        <fullName evidence="4">Glycosyltransferase 2-like domain-containing protein</fullName>
    </recommendedName>
</protein>